<organism evidence="1 2">
    <name type="scientific">Phlebia brevispora</name>
    <dbReference type="NCBI Taxonomy" id="194682"/>
    <lineage>
        <taxon>Eukaryota</taxon>
        <taxon>Fungi</taxon>
        <taxon>Dikarya</taxon>
        <taxon>Basidiomycota</taxon>
        <taxon>Agaricomycotina</taxon>
        <taxon>Agaricomycetes</taxon>
        <taxon>Polyporales</taxon>
        <taxon>Meruliaceae</taxon>
        <taxon>Phlebia</taxon>
    </lineage>
</organism>
<name>A0ACC1T5Q5_9APHY</name>
<evidence type="ECO:0000313" key="2">
    <source>
        <dbReference type="Proteomes" id="UP001148662"/>
    </source>
</evidence>
<accession>A0ACC1T5Q5</accession>
<protein>
    <submittedName>
        <fullName evidence="1">Uncharacterized protein</fullName>
    </submittedName>
</protein>
<reference evidence="1" key="1">
    <citation type="submission" date="2022-07" db="EMBL/GenBank/DDBJ databases">
        <title>Genome Sequence of Phlebia brevispora.</title>
        <authorList>
            <person name="Buettner E."/>
        </authorList>
    </citation>
    <scope>NUCLEOTIDE SEQUENCE</scope>
    <source>
        <strain evidence="1">MPL23</strain>
    </source>
</reference>
<dbReference type="Proteomes" id="UP001148662">
    <property type="component" value="Unassembled WGS sequence"/>
</dbReference>
<proteinExistence type="predicted"/>
<keyword evidence="2" id="KW-1185">Reference proteome</keyword>
<comment type="caution">
    <text evidence="1">The sequence shown here is derived from an EMBL/GenBank/DDBJ whole genome shotgun (WGS) entry which is preliminary data.</text>
</comment>
<gene>
    <name evidence="1" type="ORF">NM688_g3391</name>
</gene>
<dbReference type="EMBL" id="JANHOG010000489">
    <property type="protein sequence ID" value="KAJ3553872.1"/>
    <property type="molecule type" value="Genomic_DNA"/>
</dbReference>
<sequence length="545" mass="62549">MISPIILYDIPGNAPECKAWSPNTWKVRLALHYKGLPMKTQWVEYPDIEALYRKLGLQALETKDNGDPYYCLPIIHDPSTNTTISESFVIVQYLEKTYPNTPTLLPPGTLAFHAAFLSDWMVELQYPTFRIACSAVWKRLNTRSQRYYRTTREKDLGVKLEEVSSEEWWHAAERAWTKVDRWLQMNGNDGGLVMGSRTLINVVPTITVPNDSSTNSRANLYTSILEAQVNLLRLVYAFSLPILTSYKLSVVVVTTLIHQAALITQYRPGAACWYLGIGPRTQQTDRTSYQAAKHPPMSAPIVLYDITSRNALQTKAWSPNTWKVRFALNYKGLPVKTEWIEYPDIEALYHKLGIEATEKRQDESPYYCLPLIHDPSTNTIMCDSFSIVRYLEKTYPNTPTLLPKGTLALHKTFSLAFNKVHGSTFDLVVYPVWRILNERSQVFFRTTRERIIGPLEDVCDDASWENAEKAWSELDSWLKLNGEGLDNMVMGDRVCYADLQIASCLMWAKNSLDAESAEWKRICGWNGGKWKRYLDQFSKYEVIDN</sequence>
<evidence type="ECO:0000313" key="1">
    <source>
        <dbReference type="EMBL" id="KAJ3553872.1"/>
    </source>
</evidence>